<dbReference type="RefSeq" id="WP_353979012.1">
    <property type="nucleotide sequence ID" value="NZ_CP159578.1"/>
</dbReference>
<dbReference type="PANTHER" id="PTHR10491:SF4">
    <property type="entry name" value="METHIONINE ADENOSYLTRANSFERASE 2 SUBUNIT BETA"/>
    <property type="match status" value="1"/>
</dbReference>
<dbReference type="NCBIfam" id="TIGR01214">
    <property type="entry name" value="rmlD"/>
    <property type="match status" value="1"/>
</dbReference>
<evidence type="ECO:0000313" key="8">
    <source>
        <dbReference type="EMBL" id="XCJ77989.1"/>
    </source>
</evidence>
<dbReference type="EMBL" id="CP159578">
    <property type="protein sequence ID" value="XCJ77989.1"/>
    <property type="molecule type" value="Genomic_DNA"/>
</dbReference>
<dbReference type="GO" id="GO:0005829">
    <property type="term" value="C:cytosol"/>
    <property type="evidence" value="ECO:0007669"/>
    <property type="project" value="TreeGrafter"/>
</dbReference>
<accession>A0AB74U943</accession>
<evidence type="ECO:0000256" key="3">
    <source>
        <dbReference type="ARBA" id="ARBA00012929"/>
    </source>
</evidence>
<evidence type="ECO:0000256" key="1">
    <source>
        <dbReference type="ARBA" id="ARBA00004781"/>
    </source>
</evidence>
<sequence>MTLLILGGSGQVGFELCRQLAPLGEIVAPSRAELDLMSAAKVAAALDTLRPTVIVNAAAWTAVDAAEKERDAAQRLNAELPAQLADFAAGGGCELLHYSSDYVYPGSGEAPWQETSATGPLGHYGATKLAGDQALLTAAPEALILRTSWVYAARGRNFLDTMLRLGAERERLGVVADQIGAPTPARLIATLSLLALRARLAGRLAGGVYHLATRGETSWHGFACEIFAQARARGVPLALADDQAVAAIATADYPTPARRPLNSRLALDKLERALGVRLPDWRTQLALTLDERLG</sequence>
<evidence type="ECO:0000259" key="7">
    <source>
        <dbReference type="Pfam" id="PF04321"/>
    </source>
</evidence>
<dbReference type="PANTHER" id="PTHR10491">
    <property type="entry name" value="DTDP-4-DEHYDRORHAMNOSE REDUCTASE"/>
    <property type="match status" value="1"/>
</dbReference>
<evidence type="ECO:0000256" key="2">
    <source>
        <dbReference type="ARBA" id="ARBA00010944"/>
    </source>
</evidence>
<protein>
    <recommendedName>
        <fullName evidence="4 6">dTDP-4-dehydrorhamnose reductase</fullName>
        <ecNumber evidence="3 6">1.1.1.133</ecNumber>
    </recommendedName>
</protein>
<comment type="cofactor">
    <cofactor evidence="6">
        <name>Mg(2+)</name>
        <dbReference type="ChEBI" id="CHEBI:18420"/>
    </cofactor>
    <text evidence="6">Binds 1 Mg(2+) ion per monomer.</text>
</comment>
<dbReference type="Gene3D" id="3.90.25.10">
    <property type="entry name" value="UDP-galactose 4-epimerase, domain 1"/>
    <property type="match status" value="1"/>
</dbReference>
<keyword evidence="6 8" id="KW-0560">Oxidoreductase</keyword>
<dbReference type="CDD" id="cd05254">
    <property type="entry name" value="dTDP_HR_like_SDR_e"/>
    <property type="match status" value="1"/>
</dbReference>
<keyword evidence="6" id="KW-0521">NADP</keyword>
<dbReference type="Pfam" id="PF04321">
    <property type="entry name" value="RmlD_sub_bind"/>
    <property type="match status" value="1"/>
</dbReference>
<dbReference type="InterPro" id="IPR005913">
    <property type="entry name" value="dTDP_dehydrorham_reduct"/>
</dbReference>
<comment type="pathway">
    <text evidence="1 6">Carbohydrate biosynthesis; dTDP-L-rhamnose biosynthesis.</text>
</comment>
<dbReference type="SUPFAM" id="SSF51735">
    <property type="entry name" value="NAD(P)-binding Rossmann-fold domains"/>
    <property type="match status" value="1"/>
</dbReference>
<comment type="catalytic activity">
    <reaction evidence="5 6">
        <text>dTDP-beta-L-rhamnose + NADP(+) = dTDP-4-dehydro-beta-L-rhamnose + NADPH + H(+)</text>
        <dbReference type="Rhea" id="RHEA:21796"/>
        <dbReference type="ChEBI" id="CHEBI:15378"/>
        <dbReference type="ChEBI" id="CHEBI:57510"/>
        <dbReference type="ChEBI" id="CHEBI:57783"/>
        <dbReference type="ChEBI" id="CHEBI:58349"/>
        <dbReference type="ChEBI" id="CHEBI:62830"/>
        <dbReference type="EC" id="1.1.1.133"/>
    </reaction>
</comment>
<dbReference type="InterPro" id="IPR036291">
    <property type="entry name" value="NAD(P)-bd_dom_sf"/>
</dbReference>
<evidence type="ECO:0000256" key="5">
    <source>
        <dbReference type="ARBA" id="ARBA00048200"/>
    </source>
</evidence>
<dbReference type="InterPro" id="IPR029903">
    <property type="entry name" value="RmlD-like-bd"/>
</dbReference>
<gene>
    <name evidence="8" type="primary">rfbD</name>
    <name evidence="8" type="ORF">ABV408_11085</name>
</gene>
<organism evidence="8">
    <name type="scientific">Salinicola endophyticus</name>
    <dbReference type="NCBI Taxonomy" id="1949083"/>
    <lineage>
        <taxon>Bacteria</taxon>
        <taxon>Pseudomonadati</taxon>
        <taxon>Pseudomonadota</taxon>
        <taxon>Gammaproteobacteria</taxon>
        <taxon>Oceanospirillales</taxon>
        <taxon>Halomonadaceae</taxon>
        <taxon>Salinicola</taxon>
    </lineage>
</organism>
<evidence type="ECO:0000256" key="6">
    <source>
        <dbReference type="RuleBase" id="RU364082"/>
    </source>
</evidence>
<dbReference type="EC" id="1.1.1.133" evidence="3 6"/>
<proteinExistence type="inferred from homology"/>
<comment type="function">
    <text evidence="6">Catalyzes the reduction of dTDP-6-deoxy-L-lyxo-4-hexulose to yield dTDP-L-rhamnose.</text>
</comment>
<name>A0AB74U943_9GAMM</name>
<reference evidence="8" key="1">
    <citation type="submission" date="2024-06" db="EMBL/GenBank/DDBJ databases">
        <title>Complete genome of Salinicola endophyticus HNIBRBA4755.</title>
        <authorList>
            <person name="Shin S.Y."/>
            <person name="Kang H."/>
            <person name="Song J."/>
        </authorList>
    </citation>
    <scope>NUCLEOTIDE SEQUENCE</scope>
    <source>
        <strain evidence="8">HNIBRBA4755</strain>
    </source>
</reference>
<feature type="domain" description="RmlD-like substrate binding" evidence="7">
    <location>
        <begin position="1"/>
        <end position="291"/>
    </location>
</feature>
<evidence type="ECO:0000256" key="4">
    <source>
        <dbReference type="ARBA" id="ARBA00017099"/>
    </source>
</evidence>
<dbReference type="GO" id="GO:0008831">
    <property type="term" value="F:dTDP-4-dehydrorhamnose reductase activity"/>
    <property type="evidence" value="ECO:0007669"/>
    <property type="project" value="UniProtKB-EC"/>
</dbReference>
<dbReference type="AlphaFoldDB" id="A0AB74U943"/>
<dbReference type="GO" id="GO:0019305">
    <property type="term" value="P:dTDP-rhamnose biosynthetic process"/>
    <property type="evidence" value="ECO:0007669"/>
    <property type="project" value="TreeGrafter"/>
</dbReference>
<comment type="similarity">
    <text evidence="2 6">Belongs to the dTDP-4-dehydrorhamnose reductase family.</text>
</comment>
<dbReference type="Gene3D" id="3.40.50.720">
    <property type="entry name" value="NAD(P)-binding Rossmann-like Domain"/>
    <property type="match status" value="1"/>
</dbReference>